<dbReference type="AlphaFoldDB" id="A0A1V4IJK4"/>
<evidence type="ECO:0000313" key="6">
    <source>
        <dbReference type="Proteomes" id="UP000190080"/>
    </source>
</evidence>
<dbReference type="Pfam" id="PF00571">
    <property type="entry name" value="CBS"/>
    <property type="match status" value="2"/>
</dbReference>
<keyword evidence="1 2" id="KW-0129">CBS domain</keyword>
<dbReference type="CDD" id="cd04622">
    <property type="entry name" value="CBS_pair_HRP1_like"/>
    <property type="match status" value="1"/>
</dbReference>
<sequence>MKLRDVMTKNATFLNVNDNIEKAAQIMKDQNIGSVPVCEGNKVVGIVTDRDITIRATAAENKSNGETNVRSIMTSNPVTASPDMDVHEAAKIMSDKQIRRLPVVENNSLVGMVALGDLATDPLLSDNAGEALKNISEPYNVE</sequence>
<organism evidence="5 6">
    <name type="scientific">Clostridium oryzae</name>
    <dbReference type="NCBI Taxonomy" id="1450648"/>
    <lineage>
        <taxon>Bacteria</taxon>
        <taxon>Bacillati</taxon>
        <taxon>Bacillota</taxon>
        <taxon>Clostridia</taxon>
        <taxon>Eubacteriales</taxon>
        <taxon>Clostridiaceae</taxon>
        <taxon>Clostridium</taxon>
    </lineage>
</organism>
<evidence type="ECO:0000256" key="3">
    <source>
        <dbReference type="SAM" id="MobiDB-lite"/>
    </source>
</evidence>
<feature type="compositionally biased region" description="Polar residues" evidence="3">
    <location>
        <begin position="63"/>
        <end position="79"/>
    </location>
</feature>
<dbReference type="InterPro" id="IPR000644">
    <property type="entry name" value="CBS_dom"/>
</dbReference>
<accession>A0A1V4IJK4</accession>
<dbReference type="PANTHER" id="PTHR43080">
    <property type="entry name" value="CBS DOMAIN-CONTAINING PROTEIN CBSX3, MITOCHONDRIAL"/>
    <property type="match status" value="1"/>
</dbReference>
<dbReference type="PROSITE" id="PS51371">
    <property type="entry name" value="CBS"/>
    <property type="match status" value="2"/>
</dbReference>
<dbReference type="PANTHER" id="PTHR43080:SF2">
    <property type="entry name" value="CBS DOMAIN-CONTAINING PROTEIN"/>
    <property type="match status" value="1"/>
</dbReference>
<dbReference type="InterPro" id="IPR046342">
    <property type="entry name" value="CBS_dom_sf"/>
</dbReference>
<evidence type="ECO:0000313" key="5">
    <source>
        <dbReference type="EMBL" id="OPJ60116.1"/>
    </source>
</evidence>
<evidence type="ECO:0000256" key="1">
    <source>
        <dbReference type="ARBA" id="ARBA00023122"/>
    </source>
</evidence>
<keyword evidence="6" id="KW-1185">Reference proteome</keyword>
<dbReference type="EMBL" id="MZGV01000035">
    <property type="protein sequence ID" value="OPJ60116.1"/>
    <property type="molecule type" value="Genomic_DNA"/>
</dbReference>
<comment type="caution">
    <text evidence="5">The sequence shown here is derived from an EMBL/GenBank/DDBJ whole genome shotgun (WGS) entry which is preliminary data.</text>
</comment>
<reference evidence="5 6" key="1">
    <citation type="submission" date="2017-03" db="EMBL/GenBank/DDBJ databases">
        <title>Genome sequence of Clostridium oryzae DSM 28571.</title>
        <authorList>
            <person name="Poehlein A."/>
            <person name="Daniel R."/>
        </authorList>
    </citation>
    <scope>NUCLEOTIDE SEQUENCE [LARGE SCALE GENOMIC DNA]</scope>
    <source>
        <strain evidence="5 6">DSM 28571</strain>
    </source>
</reference>
<dbReference type="SUPFAM" id="SSF54631">
    <property type="entry name" value="CBS-domain pair"/>
    <property type="match status" value="1"/>
</dbReference>
<dbReference type="RefSeq" id="WP_079425829.1">
    <property type="nucleotide sequence ID" value="NZ_MZGV01000035.1"/>
</dbReference>
<evidence type="ECO:0000256" key="2">
    <source>
        <dbReference type="PROSITE-ProRule" id="PRU00703"/>
    </source>
</evidence>
<dbReference type="Proteomes" id="UP000190080">
    <property type="component" value="Unassembled WGS sequence"/>
</dbReference>
<gene>
    <name evidence="5" type="primary">hrp1</name>
    <name evidence="5" type="ORF">CLORY_29790</name>
</gene>
<dbReference type="OrthoDB" id="9802114at2"/>
<evidence type="ECO:0000259" key="4">
    <source>
        <dbReference type="PROSITE" id="PS51371"/>
    </source>
</evidence>
<dbReference type="SMART" id="SM00116">
    <property type="entry name" value="CBS"/>
    <property type="match status" value="2"/>
</dbReference>
<dbReference type="InterPro" id="IPR051257">
    <property type="entry name" value="Diverse_CBS-Domain"/>
</dbReference>
<feature type="region of interest" description="Disordered" evidence="3">
    <location>
        <begin position="63"/>
        <end position="82"/>
    </location>
</feature>
<protein>
    <submittedName>
        <fullName evidence="5">Hypoxic response protein 1</fullName>
    </submittedName>
</protein>
<proteinExistence type="predicted"/>
<feature type="domain" description="CBS" evidence="4">
    <location>
        <begin position="7"/>
        <end position="63"/>
    </location>
</feature>
<dbReference type="STRING" id="1450648.CLORY_29790"/>
<feature type="domain" description="CBS" evidence="4">
    <location>
        <begin position="73"/>
        <end position="129"/>
    </location>
</feature>
<name>A0A1V4IJK4_9CLOT</name>
<dbReference type="Gene3D" id="3.10.580.10">
    <property type="entry name" value="CBS-domain"/>
    <property type="match status" value="1"/>
</dbReference>